<evidence type="ECO:0000313" key="2">
    <source>
        <dbReference type="Proteomes" id="UP000184418"/>
    </source>
</evidence>
<proteinExistence type="predicted"/>
<sequence length="139" mass="14713">MALDFSSLTDRATCDAATAEIEFELNTFNAREVVGDVADQRATRTKTSTAAQLAKVNSKIASADILLATAGIDAELLETTTDERAALLVQQTRLIKRNRLATGLARFLADVDAAQVEAQVATLTAIKDGIAAHRATLPA</sequence>
<reference evidence="1 2" key="1">
    <citation type="submission" date="2016-11" db="EMBL/GenBank/DDBJ databases">
        <authorList>
            <person name="Jaros S."/>
            <person name="Januszkiewicz K."/>
            <person name="Wedrychowicz H."/>
        </authorList>
    </citation>
    <scope>NUCLEOTIDE SEQUENCE [LARGE SCALE GENOMIC DNA]</scope>
    <source>
        <strain evidence="1 2">DSM 21074</strain>
    </source>
</reference>
<gene>
    <name evidence="1" type="ORF">SAMN02745146_2288</name>
</gene>
<dbReference type="OrthoDB" id="884668at2"/>
<evidence type="ECO:0000313" key="1">
    <source>
        <dbReference type="EMBL" id="SHJ10181.1"/>
    </source>
</evidence>
<organism evidence="1 2">
    <name type="scientific">Hymenobacter daecheongensis DSM 21074</name>
    <dbReference type="NCBI Taxonomy" id="1121955"/>
    <lineage>
        <taxon>Bacteria</taxon>
        <taxon>Pseudomonadati</taxon>
        <taxon>Bacteroidota</taxon>
        <taxon>Cytophagia</taxon>
        <taxon>Cytophagales</taxon>
        <taxon>Hymenobacteraceae</taxon>
        <taxon>Hymenobacter</taxon>
    </lineage>
</organism>
<keyword evidence="2" id="KW-1185">Reference proteome</keyword>
<dbReference type="AlphaFoldDB" id="A0A1M6GJT4"/>
<dbReference type="EMBL" id="FQYN01000004">
    <property type="protein sequence ID" value="SHJ10181.1"/>
    <property type="molecule type" value="Genomic_DNA"/>
</dbReference>
<accession>A0A1M6GJT4</accession>
<dbReference type="Proteomes" id="UP000184418">
    <property type="component" value="Unassembled WGS sequence"/>
</dbReference>
<dbReference type="RefSeq" id="WP_073109184.1">
    <property type="nucleotide sequence ID" value="NZ_FQYN01000004.1"/>
</dbReference>
<protein>
    <submittedName>
        <fullName evidence="1">Uncharacterized protein</fullName>
    </submittedName>
</protein>
<name>A0A1M6GJT4_9BACT</name>